<feature type="domain" description="HTH LytTR-type" evidence="5">
    <location>
        <begin position="145"/>
        <end position="246"/>
    </location>
</feature>
<dbReference type="SMART" id="SM00850">
    <property type="entry name" value="LytTR"/>
    <property type="match status" value="1"/>
</dbReference>
<protein>
    <submittedName>
        <fullName evidence="6">Response regulator transcription factor</fullName>
    </submittedName>
</protein>
<name>A0A850QX82_9LACO</name>
<keyword evidence="7" id="KW-1185">Reference proteome</keyword>
<evidence type="ECO:0000256" key="2">
    <source>
        <dbReference type="ARBA" id="ARBA00023012"/>
    </source>
</evidence>
<accession>A0A850QX82</accession>
<dbReference type="AlphaFoldDB" id="A0A850QX82"/>
<evidence type="ECO:0000256" key="3">
    <source>
        <dbReference type="ARBA" id="ARBA00023159"/>
    </source>
</evidence>
<keyword evidence="3" id="KW-0010">Activator</keyword>
<evidence type="ECO:0000313" key="6">
    <source>
        <dbReference type="EMBL" id="NVY96424.1"/>
    </source>
</evidence>
<comment type="caution">
    <text evidence="6">The sequence shown here is derived from an EMBL/GenBank/DDBJ whole genome shotgun (WGS) entry which is preliminary data.</text>
</comment>
<reference evidence="6 7" key="1">
    <citation type="submission" date="2020-06" db="EMBL/GenBank/DDBJ databases">
        <authorList>
            <person name="Kang J."/>
        </authorList>
    </citation>
    <scope>NUCLEOTIDE SEQUENCE [LARGE SCALE GENOMIC DNA]</scope>
    <source>
        <strain evidence="6 7">DCY120</strain>
    </source>
</reference>
<keyword evidence="2" id="KW-0902">Two-component regulatory system</keyword>
<dbReference type="PANTHER" id="PTHR37299">
    <property type="entry name" value="TRANSCRIPTIONAL REGULATOR-RELATED"/>
    <property type="match status" value="1"/>
</dbReference>
<dbReference type="InterPro" id="IPR046947">
    <property type="entry name" value="LytR-like"/>
</dbReference>
<dbReference type="InterPro" id="IPR011006">
    <property type="entry name" value="CheY-like_superfamily"/>
</dbReference>
<evidence type="ECO:0000259" key="5">
    <source>
        <dbReference type="PROSITE" id="PS50930"/>
    </source>
</evidence>
<gene>
    <name evidence="6" type="ORF">HU830_04460</name>
</gene>
<dbReference type="SMART" id="SM00448">
    <property type="entry name" value="REC"/>
    <property type="match status" value="1"/>
</dbReference>
<dbReference type="EMBL" id="JABZEC010000003">
    <property type="protein sequence ID" value="NVY96424.1"/>
    <property type="molecule type" value="Genomic_DNA"/>
</dbReference>
<dbReference type="InterPro" id="IPR001789">
    <property type="entry name" value="Sig_transdc_resp-reg_receiver"/>
</dbReference>
<dbReference type="RefSeq" id="WP_176942583.1">
    <property type="nucleotide sequence ID" value="NZ_JABZEC010000003.1"/>
</dbReference>
<evidence type="ECO:0000313" key="7">
    <source>
        <dbReference type="Proteomes" id="UP000563523"/>
    </source>
</evidence>
<dbReference type="PROSITE" id="PS50930">
    <property type="entry name" value="HTH_LYTTR"/>
    <property type="match status" value="1"/>
</dbReference>
<sequence>MLNIFLCAQNPQVLTLYKMLIKDYASSYPEKNMQIILALNNPQRLETFIAANPHLAGLYFLDLGFSPAPTRGLQLAETIRCNDHRAKIVFITKHKEFAYRSIEAKVEPLDYILKDQTWEHIHEQVIQDIRIALASQFEKDPQTHFIYQTGAQTHVLSLEQVDFLETSPNPHKIILVTNQQRQEFRGNLSDVVQQAAELYRVSKSLVVNLHNIRIIDAHAAKIIFADQKECYLPRKKIKALKQVLALTPR</sequence>
<dbReference type="Gene3D" id="2.40.50.1020">
    <property type="entry name" value="LytTr DNA-binding domain"/>
    <property type="match status" value="1"/>
</dbReference>
<keyword evidence="1" id="KW-0963">Cytoplasm</keyword>
<dbReference type="InterPro" id="IPR007492">
    <property type="entry name" value="LytTR_DNA-bd_dom"/>
</dbReference>
<dbReference type="Pfam" id="PF04397">
    <property type="entry name" value="LytTR"/>
    <property type="match status" value="1"/>
</dbReference>
<dbReference type="GO" id="GO:0000156">
    <property type="term" value="F:phosphorelay response regulator activity"/>
    <property type="evidence" value="ECO:0007669"/>
    <property type="project" value="InterPro"/>
</dbReference>
<proteinExistence type="predicted"/>
<dbReference type="PANTHER" id="PTHR37299:SF3">
    <property type="entry name" value="STAGE 0 SPORULATION PROTEIN A HOMOLOG"/>
    <property type="match status" value="1"/>
</dbReference>
<dbReference type="Proteomes" id="UP000563523">
    <property type="component" value="Unassembled WGS sequence"/>
</dbReference>
<comment type="function">
    <text evidence="4">Required for high-level post-exponential phase expression of a series of secreted proteins.</text>
</comment>
<dbReference type="Gene3D" id="3.40.50.2300">
    <property type="match status" value="1"/>
</dbReference>
<organism evidence="6 7">
    <name type="scientific">Bombilactobacillus apium</name>
    <dbReference type="NCBI Taxonomy" id="2675299"/>
    <lineage>
        <taxon>Bacteria</taxon>
        <taxon>Bacillati</taxon>
        <taxon>Bacillota</taxon>
        <taxon>Bacilli</taxon>
        <taxon>Lactobacillales</taxon>
        <taxon>Lactobacillaceae</taxon>
        <taxon>Bombilactobacillus</taxon>
    </lineage>
</organism>
<evidence type="ECO:0000256" key="1">
    <source>
        <dbReference type="ARBA" id="ARBA00022490"/>
    </source>
</evidence>
<dbReference type="SUPFAM" id="SSF52172">
    <property type="entry name" value="CheY-like"/>
    <property type="match status" value="1"/>
</dbReference>
<dbReference type="GO" id="GO:0003677">
    <property type="term" value="F:DNA binding"/>
    <property type="evidence" value="ECO:0007669"/>
    <property type="project" value="InterPro"/>
</dbReference>
<evidence type="ECO:0000256" key="4">
    <source>
        <dbReference type="ARBA" id="ARBA00037164"/>
    </source>
</evidence>